<sequence>MFFKSILRFNTILWLITLKYLTRAWGFCYPQRNRIQGLAVSTRQKIDYNPHDIAKYNIIRQQFKIHDARVFEELGTAPIPLIDKIAVICI</sequence>
<protein>
    <submittedName>
        <fullName evidence="1">Uncharacterized protein</fullName>
    </submittedName>
</protein>
<name>A0A9P1KE20_9CYAN</name>
<gene>
    <name evidence="1" type="ORF">ARTHRO_11831</name>
</gene>
<evidence type="ECO:0000313" key="1">
    <source>
        <dbReference type="EMBL" id="CDM94157.1"/>
    </source>
</evidence>
<keyword evidence="2" id="KW-1185">Reference proteome</keyword>
<proteinExistence type="predicted"/>
<reference evidence="1 2" key="1">
    <citation type="submission" date="2014-02" db="EMBL/GenBank/DDBJ databases">
        <authorList>
            <person name="Genoscope - CEA"/>
        </authorList>
    </citation>
    <scope>NUCLEOTIDE SEQUENCE [LARGE SCALE GENOMIC DNA]</scope>
    <source>
        <strain evidence="1 2">PCC 8005</strain>
    </source>
</reference>
<dbReference type="AlphaFoldDB" id="A0A9P1KE20"/>
<accession>A0A9P1KE20</accession>
<dbReference type="Proteomes" id="UP000032946">
    <property type="component" value="Chromosome"/>
</dbReference>
<evidence type="ECO:0000313" key="2">
    <source>
        <dbReference type="Proteomes" id="UP000032946"/>
    </source>
</evidence>
<dbReference type="EMBL" id="FO818640">
    <property type="protein sequence ID" value="CDM94157.1"/>
    <property type="molecule type" value="Genomic_DNA"/>
</dbReference>
<organism evidence="1 2">
    <name type="scientific">Limnospira indica PCC 8005</name>
    <dbReference type="NCBI Taxonomy" id="376219"/>
    <lineage>
        <taxon>Bacteria</taxon>
        <taxon>Bacillati</taxon>
        <taxon>Cyanobacteriota</taxon>
        <taxon>Cyanophyceae</taxon>
        <taxon>Oscillatoriophycideae</taxon>
        <taxon>Oscillatoriales</taxon>
        <taxon>Sirenicapillariaceae</taxon>
        <taxon>Limnospira</taxon>
    </lineage>
</organism>